<reference evidence="2 3" key="1">
    <citation type="journal article" date="2015" name="Nature">
        <title>rRNA introns, odd ribosomes, and small enigmatic genomes across a large radiation of phyla.</title>
        <authorList>
            <person name="Brown C.T."/>
            <person name="Hug L.A."/>
            <person name="Thomas B.C."/>
            <person name="Sharon I."/>
            <person name="Castelle C.J."/>
            <person name="Singh A."/>
            <person name="Wilkins M.J."/>
            <person name="Williams K.H."/>
            <person name="Banfield J.F."/>
        </authorList>
    </citation>
    <scope>NUCLEOTIDE SEQUENCE [LARGE SCALE GENOMIC DNA]</scope>
</reference>
<dbReference type="PANTHER" id="PTHR30244:SF34">
    <property type="entry name" value="DTDP-4-AMINO-4,6-DIDEOXYGALACTOSE TRANSAMINASE"/>
    <property type="match status" value="1"/>
</dbReference>
<dbReference type="SUPFAM" id="SSF53383">
    <property type="entry name" value="PLP-dependent transferases"/>
    <property type="match status" value="1"/>
</dbReference>
<comment type="caution">
    <text evidence="2">The sequence shown here is derived from an EMBL/GenBank/DDBJ whole genome shotgun (WGS) entry which is preliminary data.</text>
</comment>
<evidence type="ECO:0000313" key="3">
    <source>
        <dbReference type="Proteomes" id="UP000034445"/>
    </source>
</evidence>
<dbReference type="Pfam" id="PF01041">
    <property type="entry name" value="DegT_DnrJ_EryC1"/>
    <property type="match status" value="1"/>
</dbReference>
<keyword evidence="1" id="KW-0663">Pyridoxal phosphate</keyword>
<organism evidence="2 3">
    <name type="scientific">Candidatus Kaiserbacteria bacterium GW2011_GWC2_52_8b</name>
    <dbReference type="NCBI Taxonomy" id="1618676"/>
    <lineage>
        <taxon>Bacteria</taxon>
        <taxon>Candidatus Kaiseribacteriota</taxon>
    </lineage>
</organism>
<evidence type="ECO:0000313" key="2">
    <source>
        <dbReference type="EMBL" id="KKW31565.1"/>
    </source>
</evidence>
<dbReference type="PANTHER" id="PTHR30244">
    <property type="entry name" value="TRANSAMINASE"/>
    <property type="match status" value="1"/>
</dbReference>
<gene>
    <name evidence="2" type="ORF">UY74_C0011G0008</name>
</gene>
<comment type="similarity">
    <text evidence="1">Belongs to the DegT/DnrJ/EryC1 family.</text>
</comment>
<dbReference type="GO" id="GO:0008483">
    <property type="term" value="F:transaminase activity"/>
    <property type="evidence" value="ECO:0007669"/>
    <property type="project" value="TreeGrafter"/>
</dbReference>
<dbReference type="InterPro" id="IPR015421">
    <property type="entry name" value="PyrdxlP-dep_Trfase_major"/>
</dbReference>
<evidence type="ECO:0000256" key="1">
    <source>
        <dbReference type="RuleBase" id="RU004508"/>
    </source>
</evidence>
<protein>
    <submittedName>
        <fullName evidence="2">AtaP4 protein</fullName>
    </submittedName>
</protein>
<dbReference type="InterPro" id="IPR015424">
    <property type="entry name" value="PyrdxlP-dep_Trfase"/>
</dbReference>
<dbReference type="GO" id="GO:0030170">
    <property type="term" value="F:pyridoxal phosphate binding"/>
    <property type="evidence" value="ECO:0007669"/>
    <property type="project" value="TreeGrafter"/>
</dbReference>
<name>A0A0G1XL18_9BACT</name>
<dbReference type="Gene3D" id="3.90.1150.10">
    <property type="entry name" value="Aspartate Aminotransferase, domain 1"/>
    <property type="match status" value="1"/>
</dbReference>
<dbReference type="EMBL" id="LCRF01000011">
    <property type="protein sequence ID" value="KKW31565.1"/>
    <property type="molecule type" value="Genomic_DNA"/>
</dbReference>
<dbReference type="Gene3D" id="3.40.640.10">
    <property type="entry name" value="Type I PLP-dependent aspartate aminotransferase-like (Major domain)"/>
    <property type="match status" value="1"/>
</dbReference>
<dbReference type="AlphaFoldDB" id="A0A0G1XL18"/>
<sequence>MDHITFNNTSVPKKIILKNDVKEFGELQDGIVPVFSGKTALVHVLHFFRSTGKLENKSAEILVPPWIGYWVYMMMNTECFPTREDNSRVRGMLVYHQWGFPQRMEEILKFAKKRDFFIIEDCAHAFEGYYRGQRLGTFGDAAIFSMAKFFPCVVGGAVYSADTSIRSFVNVRTKVGSLEKKLFNERKKTDEGKKALSLSQQYAMYPNLGGCVPKALYIARYSVAGGALQKRKQNVERLRRELQPTDEFDLFEEGVIPWVVPIFFEKEMMRRVVKALAAVGVETGIYHFDINRNILAPDYRECVALPCHDGISEKEISRMIDIVRSV</sequence>
<accession>A0A0G1XL18</accession>
<dbReference type="Proteomes" id="UP000034445">
    <property type="component" value="Unassembled WGS sequence"/>
</dbReference>
<proteinExistence type="inferred from homology"/>
<dbReference type="GO" id="GO:0000271">
    <property type="term" value="P:polysaccharide biosynthetic process"/>
    <property type="evidence" value="ECO:0007669"/>
    <property type="project" value="TreeGrafter"/>
</dbReference>
<dbReference type="InterPro" id="IPR015422">
    <property type="entry name" value="PyrdxlP-dep_Trfase_small"/>
</dbReference>
<dbReference type="InterPro" id="IPR000653">
    <property type="entry name" value="DegT/StrS_aminotransferase"/>
</dbReference>